<name>A0AAD5VN90_9AGAR</name>
<dbReference type="Proteomes" id="UP001213000">
    <property type="component" value="Unassembled WGS sequence"/>
</dbReference>
<dbReference type="Gene3D" id="3.40.30.10">
    <property type="entry name" value="Glutaredoxin"/>
    <property type="match status" value="1"/>
</dbReference>
<evidence type="ECO:0000313" key="3">
    <source>
        <dbReference type="EMBL" id="KAJ3564978.1"/>
    </source>
</evidence>
<protein>
    <recommendedName>
        <fullName evidence="5">SH3 domain-binding glutamic acid-rich protein</fullName>
    </recommendedName>
</protein>
<organism evidence="3 4">
    <name type="scientific">Leucocoprinus birnbaumii</name>
    <dbReference type="NCBI Taxonomy" id="56174"/>
    <lineage>
        <taxon>Eukaryota</taxon>
        <taxon>Fungi</taxon>
        <taxon>Dikarya</taxon>
        <taxon>Basidiomycota</taxon>
        <taxon>Agaricomycotina</taxon>
        <taxon>Agaricomycetes</taxon>
        <taxon>Agaricomycetidae</taxon>
        <taxon>Agaricales</taxon>
        <taxon>Agaricineae</taxon>
        <taxon>Agaricaceae</taxon>
        <taxon>Leucocoprinus</taxon>
    </lineage>
</organism>
<comment type="similarity">
    <text evidence="1">Belongs to the SH3BGR family.</text>
</comment>
<feature type="compositionally biased region" description="Basic and acidic residues" evidence="2">
    <location>
        <begin position="208"/>
        <end position="265"/>
    </location>
</feature>
<dbReference type="InterPro" id="IPR036249">
    <property type="entry name" value="Thioredoxin-like_sf"/>
</dbReference>
<dbReference type="AlphaFoldDB" id="A0AAD5VN90"/>
<dbReference type="InterPro" id="IPR006993">
    <property type="entry name" value="Glut_rich_SH3-bd"/>
</dbReference>
<evidence type="ECO:0000256" key="2">
    <source>
        <dbReference type="SAM" id="MobiDB-lite"/>
    </source>
</evidence>
<proteinExistence type="inferred from homology"/>
<dbReference type="PANTHER" id="PTHR12232">
    <property type="entry name" value="SH3 DOMAIN-BINDING GLUTAMIC ACID-RICH-LIKE PROTEIN"/>
    <property type="match status" value="1"/>
</dbReference>
<reference evidence="3" key="1">
    <citation type="submission" date="2022-07" db="EMBL/GenBank/DDBJ databases">
        <title>Genome Sequence of Leucocoprinus birnbaumii.</title>
        <authorList>
            <person name="Buettner E."/>
        </authorList>
    </citation>
    <scope>NUCLEOTIDE SEQUENCE</scope>
    <source>
        <strain evidence="3">VT141</strain>
    </source>
</reference>
<evidence type="ECO:0000256" key="1">
    <source>
        <dbReference type="ARBA" id="ARBA00007764"/>
    </source>
</evidence>
<evidence type="ECO:0008006" key="5">
    <source>
        <dbReference type="Google" id="ProtNLM"/>
    </source>
</evidence>
<evidence type="ECO:0000313" key="4">
    <source>
        <dbReference type="Proteomes" id="UP001213000"/>
    </source>
</evidence>
<feature type="region of interest" description="Disordered" evidence="2">
    <location>
        <begin position="140"/>
        <end position="161"/>
    </location>
</feature>
<comment type="caution">
    <text evidence="3">The sequence shown here is derived from an EMBL/GenBank/DDBJ whole genome shotgun (WGS) entry which is preliminary data.</text>
</comment>
<dbReference type="SUPFAM" id="SSF52833">
    <property type="entry name" value="Thioredoxin-like"/>
    <property type="match status" value="1"/>
</dbReference>
<sequence length="265" mass="29237">MPSPPIAVFLTTIASQPALRQRQEYLLRILQVKKIPFTSYDLASDEDAKRLWRRKAPADKQQLPGILVGGTFPGTFQDFEEAVEYDELDRFLRLSEKWTENEDSLLAGPKLPEAKPVGVPGAMMPLQMTPDRLKQKILAQPPKSPLADSKKPIPVNKRVGEKDLGDELRGYGLQGVKVTDDELLDLVKDLGLDDDAAGDLVKGLSGNESKESKQAETETKTPQESNSKGKEPEAEAKAPQELDTKTKEVKEEAADLESKEETTAS</sequence>
<accession>A0AAD5VN90</accession>
<dbReference type="EMBL" id="JANIEX010000612">
    <property type="protein sequence ID" value="KAJ3564978.1"/>
    <property type="molecule type" value="Genomic_DNA"/>
</dbReference>
<dbReference type="Pfam" id="PF04908">
    <property type="entry name" value="SH3BGR"/>
    <property type="match status" value="1"/>
</dbReference>
<dbReference type="PANTHER" id="PTHR12232:SF0">
    <property type="entry name" value="THIOREDOXIN DOMAIN-CONTAINING PROTEIN"/>
    <property type="match status" value="1"/>
</dbReference>
<dbReference type="InterPro" id="IPR051033">
    <property type="entry name" value="SH3BGR"/>
</dbReference>
<feature type="region of interest" description="Disordered" evidence="2">
    <location>
        <begin position="196"/>
        <end position="265"/>
    </location>
</feature>
<gene>
    <name evidence="3" type="ORF">NP233_g7940</name>
</gene>
<dbReference type="GO" id="GO:0005737">
    <property type="term" value="C:cytoplasm"/>
    <property type="evidence" value="ECO:0007669"/>
    <property type="project" value="TreeGrafter"/>
</dbReference>
<keyword evidence="4" id="KW-1185">Reference proteome</keyword>